<dbReference type="EMBL" id="AP021126">
    <property type="protein sequence ID" value="BBN69163.1"/>
    <property type="molecule type" value="Genomic_DNA"/>
</dbReference>
<proteinExistence type="predicted"/>
<evidence type="ECO:0000313" key="2">
    <source>
        <dbReference type="EMBL" id="BBN69163.1"/>
    </source>
</evidence>
<reference evidence="2" key="1">
    <citation type="journal article" date="2019" name="Science">
        <title>Mutation of a bHLH transcription factor allowed almond domestication.</title>
        <authorList>
            <person name="Sanchez-Perez R."/>
            <person name="Pavan S."/>
            <person name="Mazzeo R."/>
            <person name="Moldovan C."/>
            <person name="Aiese Cigliano R."/>
            <person name="Del Cueto J."/>
            <person name="Ricciardi F."/>
            <person name="Lotti C."/>
            <person name="Ricciardi L."/>
            <person name="Dicenta F."/>
            <person name="Lopez-Marques R.L."/>
            <person name="Lindberg Moller B."/>
        </authorList>
    </citation>
    <scope>NUCLEOTIDE SEQUENCE</scope>
</reference>
<name>A0A5H2XM58_PRUDU</name>
<organism evidence="2">
    <name type="scientific">Prunus dulcis</name>
    <name type="common">Almond</name>
    <name type="synonym">Amygdalus dulcis</name>
    <dbReference type="NCBI Taxonomy" id="3755"/>
    <lineage>
        <taxon>Eukaryota</taxon>
        <taxon>Viridiplantae</taxon>
        <taxon>Streptophyta</taxon>
        <taxon>Embryophyta</taxon>
        <taxon>Tracheophyta</taxon>
        <taxon>Spermatophyta</taxon>
        <taxon>Magnoliopsida</taxon>
        <taxon>eudicotyledons</taxon>
        <taxon>Gunneridae</taxon>
        <taxon>Pentapetalae</taxon>
        <taxon>rosids</taxon>
        <taxon>fabids</taxon>
        <taxon>Rosales</taxon>
        <taxon>Rosaceae</taxon>
        <taxon>Amygdaloideae</taxon>
        <taxon>Amygdaleae</taxon>
        <taxon>Prunus</taxon>
    </lineage>
</organism>
<accession>A0A5H2XM58</accession>
<gene>
    <name evidence="2" type="ORF">Prudu_789S000100</name>
</gene>
<sequence length="35" mass="3922">MLCSAASKGSELQEEEVWPQQPVEAKEEDLGWSMV</sequence>
<evidence type="ECO:0000256" key="1">
    <source>
        <dbReference type="SAM" id="MobiDB-lite"/>
    </source>
</evidence>
<feature type="region of interest" description="Disordered" evidence="1">
    <location>
        <begin position="1"/>
        <end position="35"/>
    </location>
</feature>
<protein>
    <submittedName>
        <fullName evidence="2">Ubiquitin supergroup</fullName>
    </submittedName>
</protein>
<dbReference type="AlphaFoldDB" id="A0A5H2XM58"/>